<dbReference type="STRING" id="1280953.HOC_17391"/>
<protein>
    <recommendedName>
        <fullName evidence="2">Rad50/SbcC-type AAA domain-containing protein</fullName>
    </recommendedName>
</protein>
<keyword evidence="4" id="KW-1185">Reference proteome</keyword>
<evidence type="ECO:0000313" key="4">
    <source>
        <dbReference type="Proteomes" id="UP000024942"/>
    </source>
</evidence>
<reference evidence="3 4" key="1">
    <citation type="journal article" date="2014" name="Antonie Van Leeuwenhoek">
        <title>Hyphomonas beringensis sp. nov. and Hyphomonas chukchiensis sp. nov., isolated from surface seawater of the Bering Sea and Chukchi Sea.</title>
        <authorList>
            <person name="Li C."/>
            <person name="Lai Q."/>
            <person name="Li G."/>
            <person name="Dong C."/>
            <person name="Wang J."/>
            <person name="Liao Y."/>
            <person name="Shao Z."/>
        </authorList>
    </citation>
    <scope>NUCLEOTIDE SEQUENCE [LARGE SCALE GENOMIC DNA]</scope>
    <source>
        <strain evidence="3 4">SCH89</strain>
    </source>
</reference>
<evidence type="ECO:0000256" key="1">
    <source>
        <dbReference type="SAM" id="Coils"/>
    </source>
</evidence>
<dbReference type="InterPro" id="IPR038729">
    <property type="entry name" value="Rad50/SbcC_AAA"/>
</dbReference>
<evidence type="ECO:0000259" key="2">
    <source>
        <dbReference type="Pfam" id="PF13476"/>
    </source>
</evidence>
<dbReference type="Pfam" id="PF13476">
    <property type="entry name" value="AAA_23"/>
    <property type="match status" value="1"/>
</dbReference>
<dbReference type="GO" id="GO:0006302">
    <property type="term" value="P:double-strand break repair"/>
    <property type="evidence" value="ECO:0007669"/>
    <property type="project" value="InterPro"/>
</dbReference>
<dbReference type="EMBL" id="ARYL01000037">
    <property type="protein sequence ID" value="KDA01067.1"/>
    <property type="molecule type" value="Genomic_DNA"/>
</dbReference>
<dbReference type="Gene3D" id="3.40.50.300">
    <property type="entry name" value="P-loop containing nucleotide triphosphate hydrolases"/>
    <property type="match status" value="2"/>
</dbReference>
<dbReference type="AlphaFoldDB" id="A0A059G2H5"/>
<gene>
    <name evidence="3" type="ORF">HOC_17391</name>
</gene>
<keyword evidence="1" id="KW-0175">Coiled coil</keyword>
<dbReference type="CDD" id="cd00267">
    <property type="entry name" value="ABC_ATPase"/>
    <property type="match status" value="1"/>
</dbReference>
<dbReference type="InterPro" id="IPR027417">
    <property type="entry name" value="P-loop_NTPase"/>
</dbReference>
<dbReference type="PATRIC" id="fig|1280953.3.peg.3482"/>
<sequence>MAKSELQVRLRRRQDVHIVRLQIEGGFLDGFDVEFAEGLNVLIGARGTGKTSVIELLRFALSARNHTGEAGQRSTEHAAAVLQDGMVTVSLSDVLDDVTVSRGAGDREPQASGEYEKPLIFSQTEIENVGLSETGRLKLLDGFMPKSSTLADEEAAAIAAIRSAFKEIGAVEKEREGLAEGLDRLELLQREIKAFEVEEAKHRASSADLEEKQQRLEVANTQISSAAVRESVLERFTNAAGSWAKQLSGLHDNDYGPEDWSDDQVEDPLADFRTVYLKLLEQAESLAGQFKKLSASSEEKRKKLLSERLAVEAQSREIRLEVERTVSGAGGVSRQLSQLRTERAQLLSRRKLVEDRDQRIQMLRGRRDDRIKALDAIRSDRFSRRSKIAENLTKALSPEIKVEIERYGQYADYNRALTESLRGSGLRYNDLVASLSQSVSPRELVDFIDSGDFLGLSDITGIPKDRAARLLGHLRENGAADIVTASIEDNVRMLLLDGVDYKDVEHLSAGQRCTVVLSIVLQHSTRTLIIDQPEDHLDNAYIATTVIKAIQSRKATGQLIISTHNANIPVLGDADMVVEMTSDGKNGFVQMREKLNSPKAVTAITNVMEGGREAFANRAAFYEKNKRR</sequence>
<comment type="caution">
    <text evidence="3">The sequence shown here is derived from an EMBL/GenBank/DDBJ whole genome shotgun (WGS) entry which is preliminary data.</text>
</comment>
<accession>A0A059G2H5</accession>
<name>A0A059G2H5_9PROT</name>
<dbReference type="InterPro" id="IPR051396">
    <property type="entry name" value="Bact_Antivir_Def_Nuclease"/>
</dbReference>
<proteinExistence type="predicted"/>
<evidence type="ECO:0000313" key="3">
    <source>
        <dbReference type="EMBL" id="KDA01067.1"/>
    </source>
</evidence>
<organism evidence="3 4">
    <name type="scientific">Hyphomonas oceanitis SCH89</name>
    <dbReference type="NCBI Taxonomy" id="1280953"/>
    <lineage>
        <taxon>Bacteria</taxon>
        <taxon>Pseudomonadati</taxon>
        <taxon>Pseudomonadota</taxon>
        <taxon>Alphaproteobacteria</taxon>
        <taxon>Hyphomonadales</taxon>
        <taxon>Hyphomonadaceae</taxon>
        <taxon>Hyphomonas</taxon>
    </lineage>
</organism>
<dbReference type="PANTHER" id="PTHR43581:SF2">
    <property type="entry name" value="EXCINUCLEASE ATPASE SUBUNIT"/>
    <property type="match status" value="1"/>
</dbReference>
<dbReference type="eggNOG" id="COG1196">
    <property type="taxonomic scope" value="Bacteria"/>
</dbReference>
<dbReference type="eggNOG" id="COG2274">
    <property type="taxonomic scope" value="Bacteria"/>
</dbReference>
<feature type="coiled-coil region" evidence="1">
    <location>
        <begin position="178"/>
        <end position="229"/>
    </location>
</feature>
<dbReference type="OrthoDB" id="9791620at2"/>
<feature type="domain" description="Rad50/SbcC-type AAA" evidence="2">
    <location>
        <begin position="27"/>
        <end position="222"/>
    </location>
</feature>
<dbReference type="PANTHER" id="PTHR43581">
    <property type="entry name" value="ATP/GTP PHOSPHATASE"/>
    <property type="match status" value="1"/>
</dbReference>
<dbReference type="SUPFAM" id="SSF52540">
    <property type="entry name" value="P-loop containing nucleoside triphosphate hydrolases"/>
    <property type="match status" value="2"/>
</dbReference>
<dbReference type="RefSeq" id="WP_035540918.1">
    <property type="nucleotide sequence ID" value="NZ_ARYL01000037.1"/>
</dbReference>
<dbReference type="Proteomes" id="UP000024942">
    <property type="component" value="Unassembled WGS sequence"/>
</dbReference>
<dbReference type="GO" id="GO:0016887">
    <property type="term" value="F:ATP hydrolysis activity"/>
    <property type="evidence" value="ECO:0007669"/>
    <property type="project" value="InterPro"/>
</dbReference>